<dbReference type="OrthoDB" id="4507225at2"/>
<name>A0A1I2HQM3_9ACTN</name>
<dbReference type="PANTHER" id="PTHR35807:SF1">
    <property type="entry name" value="TRANSCRIPTIONAL REGULATOR REDD"/>
    <property type="match status" value="1"/>
</dbReference>
<dbReference type="GO" id="GO:0006355">
    <property type="term" value="P:regulation of DNA-templated transcription"/>
    <property type="evidence" value="ECO:0007669"/>
    <property type="project" value="InterPro"/>
</dbReference>
<dbReference type="GO" id="GO:0000160">
    <property type="term" value="P:phosphorelay signal transduction system"/>
    <property type="evidence" value="ECO:0007669"/>
    <property type="project" value="UniProtKB-KW"/>
</dbReference>
<feature type="domain" description="OmpR/PhoB-type" evidence="8">
    <location>
        <begin position="1"/>
        <end position="98"/>
    </location>
</feature>
<dbReference type="EMBL" id="FONR01000005">
    <property type="protein sequence ID" value="SFF31982.1"/>
    <property type="molecule type" value="Genomic_DNA"/>
</dbReference>
<dbReference type="GO" id="GO:0003677">
    <property type="term" value="F:DNA binding"/>
    <property type="evidence" value="ECO:0007669"/>
    <property type="project" value="UniProtKB-UniRule"/>
</dbReference>
<evidence type="ECO:0000256" key="2">
    <source>
        <dbReference type="ARBA" id="ARBA00023012"/>
    </source>
</evidence>
<gene>
    <name evidence="9" type="ORF">SAMN02787118_105324</name>
</gene>
<reference evidence="9 10" key="1">
    <citation type="submission" date="2016-10" db="EMBL/GenBank/DDBJ databases">
        <authorList>
            <person name="de Groot N.N."/>
        </authorList>
    </citation>
    <scope>NUCLEOTIDE SEQUENCE [LARGE SCALE GENOMIC DNA]</scope>
    <source>
        <strain evidence="9 10">OK461</strain>
    </source>
</reference>
<evidence type="ECO:0000259" key="8">
    <source>
        <dbReference type="PROSITE" id="PS51755"/>
    </source>
</evidence>
<evidence type="ECO:0000256" key="3">
    <source>
        <dbReference type="ARBA" id="ARBA00023015"/>
    </source>
</evidence>
<dbReference type="InterPro" id="IPR019734">
    <property type="entry name" value="TPR_rpt"/>
</dbReference>
<dbReference type="SUPFAM" id="SSF46894">
    <property type="entry name" value="C-terminal effector domain of the bipartite response regulators"/>
    <property type="match status" value="1"/>
</dbReference>
<evidence type="ECO:0000313" key="9">
    <source>
        <dbReference type="EMBL" id="SFF31982.1"/>
    </source>
</evidence>
<dbReference type="PRINTS" id="PR00364">
    <property type="entry name" value="DISEASERSIST"/>
</dbReference>
<dbReference type="SMART" id="SM00028">
    <property type="entry name" value="TPR"/>
    <property type="match status" value="5"/>
</dbReference>
<dbReference type="AlphaFoldDB" id="A0A1I2HQM3"/>
<keyword evidence="4 7" id="KW-0238">DNA-binding</keyword>
<protein>
    <submittedName>
        <fullName evidence="9">DNA-binding transcriptional activator of the SARP family</fullName>
    </submittedName>
</protein>
<keyword evidence="5" id="KW-0804">Transcription</keyword>
<dbReference type="GO" id="GO:0043531">
    <property type="term" value="F:ADP binding"/>
    <property type="evidence" value="ECO:0007669"/>
    <property type="project" value="InterPro"/>
</dbReference>
<feature type="repeat" description="TPR" evidence="6">
    <location>
        <begin position="866"/>
        <end position="899"/>
    </location>
</feature>
<sequence>MMRFEVLGPIRVVREGTELDLGFPQQRALLGLLLVRAGQPVQLSEIVDVLWGERPPASAVNVVHRYIGSLRRLLEPQLPPRAPGRWIVRRTGGHLLDAREEEVDLLRFRELARQGRRAVATGRPEAAVTLFTEALKLWQGPVTSGLPASVRANPQFVAVDKELVNTAKTAADAALLCGRAEQLLSPLRQAALLDPLNESLHSRLVTALAASGLQAEALAAYQDIRRRLVDDLGVTPGPELNTAHDRVLRQELPAPAVRRVDDHADNDLAGQESHAEPHVRAEPARPVVRPAQLPPGLAVFSGRQTELTHLLSLTTGPVVSVATPVIGLISGMAGVGKTTLAVRWAHEVADRFPDGQLYLNLRGFDPVGKPVEPAEALRGFLDALGVPPRSLPAEVDALTGLYRSLLADRRVLVLLDNAHDADQIGPLLPASSGCLAIVTSRNQLHSLVASGARPLSLGLPPATDARASLALRVGSARLAAEPEAGEEIIARCGRLPLALAVVAARAAGHPAFPLAAIAAELRQSHGNLDAFSTSGSADTRAAFSWSYRLLPPECAQLFRLLALHPGPDFTAHAAAALAALPMRQTRLALGELANAHLITEQAPGRYVFHDLLRAYAAELAAAHDTEAERHAARNRLLDYYLHTTYAADQLLSSNGNRLELAPVQPGATPESFTEHQDARTWFANEHDVLMAAVGHALDTGFLIHAWQLPCCMHVFLYGQGRWQDEASALRTGLEAARRKGDLLGQITTLRKLGRSLADLEEYDASHAHLRLAFEAADELGDTAERAHTHAGASWVLDKQGRSREALEESAAAVSLYRATGHRDLEAISLNAAGWLQTQLEDYKQAIVHSEEAARLASTIGHTHTEAAAWDTVATAHHRLGEFEQAISCFRRAVELLPRFGYSYDEAGVWERLGDAHSDAGDLDAARDAWRRSITLFEQIERPEAEHVRTKLDGSNGTQ</sequence>
<evidence type="ECO:0000256" key="4">
    <source>
        <dbReference type="ARBA" id="ARBA00023125"/>
    </source>
</evidence>
<dbReference type="SMART" id="SM01043">
    <property type="entry name" value="BTAD"/>
    <property type="match status" value="1"/>
</dbReference>
<keyword evidence="2" id="KW-0902">Two-component regulatory system</keyword>
<dbReference type="InterPro" id="IPR036388">
    <property type="entry name" value="WH-like_DNA-bd_sf"/>
</dbReference>
<dbReference type="SUPFAM" id="SSF52540">
    <property type="entry name" value="P-loop containing nucleoside triphosphate hydrolases"/>
    <property type="match status" value="1"/>
</dbReference>
<dbReference type="RefSeq" id="WP_075028123.1">
    <property type="nucleotide sequence ID" value="NZ_FONR01000005.1"/>
</dbReference>
<dbReference type="InterPro" id="IPR051677">
    <property type="entry name" value="AfsR-DnrI-RedD_regulator"/>
</dbReference>
<dbReference type="InterPro" id="IPR016032">
    <property type="entry name" value="Sig_transdc_resp-reg_C-effctor"/>
</dbReference>
<dbReference type="SUPFAM" id="SSF48452">
    <property type="entry name" value="TPR-like"/>
    <property type="match status" value="2"/>
</dbReference>
<dbReference type="InterPro" id="IPR011990">
    <property type="entry name" value="TPR-like_helical_dom_sf"/>
</dbReference>
<evidence type="ECO:0000256" key="7">
    <source>
        <dbReference type="PROSITE-ProRule" id="PRU01091"/>
    </source>
</evidence>
<dbReference type="Gene3D" id="1.10.10.10">
    <property type="entry name" value="Winged helix-like DNA-binding domain superfamily/Winged helix DNA-binding domain"/>
    <property type="match status" value="1"/>
</dbReference>
<proteinExistence type="inferred from homology"/>
<dbReference type="PROSITE" id="PS50005">
    <property type="entry name" value="TPR"/>
    <property type="match status" value="2"/>
</dbReference>
<dbReference type="PROSITE" id="PS51755">
    <property type="entry name" value="OMPR_PHOB"/>
    <property type="match status" value="1"/>
</dbReference>
<dbReference type="CDD" id="cd15831">
    <property type="entry name" value="BTAD"/>
    <property type="match status" value="1"/>
</dbReference>
<evidence type="ECO:0000256" key="1">
    <source>
        <dbReference type="ARBA" id="ARBA00005820"/>
    </source>
</evidence>
<accession>A0A1I2HQM3</accession>
<dbReference type="Proteomes" id="UP000181942">
    <property type="component" value="Unassembled WGS sequence"/>
</dbReference>
<evidence type="ECO:0000256" key="5">
    <source>
        <dbReference type="ARBA" id="ARBA00023163"/>
    </source>
</evidence>
<dbReference type="PANTHER" id="PTHR35807">
    <property type="entry name" value="TRANSCRIPTIONAL REGULATOR REDD-RELATED"/>
    <property type="match status" value="1"/>
</dbReference>
<comment type="similarity">
    <text evidence="1">Belongs to the AfsR/DnrI/RedD regulatory family.</text>
</comment>
<evidence type="ECO:0000313" key="10">
    <source>
        <dbReference type="Proteomes" id="UP000181942"/>
    </source>
</evidence>
<evidence type="ECO:0000256" key="6">
    <source>
        <dbReference type="PROSITE-ProRule" id="PRU00339"/>
    </source>
</evidence>
<dbReference type="InterPro" id="IPR027417">
    <property type="entry name" value="P-loop_NTPase"/>
</dbReference>
<feature type="DNA-binding region" description="OmpR/PhoB-type" evidence="7">
    <location>
        <begin position="1"/>
        <end position="98"/>
    </location>
</feature>
<organism evidence="9 10">
    <name type="scientific">Streptomyces mirabilis</name>
    <dbReference type="NCBI Taxonomy" id="68239"/>
    <lineage>
        <taxon>Bacteria</taxon>
        <taxon>Bacillati</taxon>
        <taxon>Actinomycetota</taxon>
        <taxon>Actinomycetes</taxon>
        <taxon>Kitasatosporales</taxon>
        <taxon>Streptomycetaceae</taxon>
        <taxon>Streptomyces</taxon>
    </lineage>
</organism>
<dbReference type="SMART" id="SM00862">
    <property type="entry name" value="Trans_reg_C"/>
    <property type="match status" value="1"/>
</dbReference>
<keyword evidence="6" id="KW-0802">TPR repeat</keyword>
<dbReference type="Pfam" id="PF03704">
    <property type="entry name" value="BTAD"/>
    <property type="match status" value="1"/>
</dbReference>
<dbReference type="Pfam" id="PF00486">
    <property type="entry name" value="Trans_reg_C"/>
    <property type="match status" value="1"/>
</dbReference>
<dbReference type="InterPro" id="IPR005158">
    <property type="entry name" value="BTAD"/>
</dbReference>
<dbReference type="Pfam" id="PF13424">
    <property type="entry name" value="TPR_12"/>
    <property type="match status" value="1"/>
</dbReference>
<feature type="repeat" description="TPR" evidence="6">
    <location>
        <begin position="906"/>
        <end position="939"/>
    </location>
</feature>
<keyword evidence="3" id="KW-0805">Transcription regulation</keyword>
<dbReference type="Gene3D" id="1.25.40.10">
    <property type="entry name" value="Tetratricopeptide repeat domain"/>
    <property type="match status" value="2"/>
</dbReference>
<dbReference type="PROSITE" id="PS50293">
    <property type="entry name" value="TPR_REGION"/>
    <property type="match status" value="1"/>
</dbReference>
<dbReference type="Gene3D" id="3.40.50.300">
    <property type="entry name" value="P-loop containing nucleotide triphosphate hydrolases"/>
    <property type="match status" value="1"/>
</dbReference>
<dbReference type="InterPro" id="IPR001867">
    <property type="entry name" value="OmpR/PhoB-type_DNA-bd"/>
</dbReference>